<evidence type="ECO:0000259" key="10">
    <source>
        <dbReference type="Pfam" id="PF00218"/>
    </source>
</evidence>
<keyword evidence="6" id="KW-0210">Decarboxylase</keyword>
<dbReference type="PANTHER" id="PTHR22854:SF2">
    <property type="entry name" value="INDOLE-3-GLYCEROL-PHOSPHATE SYNTHASE"/>
    <property type="match status" value="1"/>
</dbReference>
<dbReference type="GO" id="GO:0000162">
    <property type="term" value="P:L-tryptophan biosynthetic process"/>
    <property type="evidence" value="ECO:0007669"/>
    <property type="project" value="UniProtKB-KW"/>
</dbReference>
<dbReference type="RefSeq" id="WP_338537165.1">
    <property type="nucleotide sequence ID" value="NZ_AP028654.1"/>
</dbReference>
<dbReference type="InterPro" id="IPR045186">
    <property type="entry name" value="Indole-3-glycerol_P_synth"/>
</dbReference>
<keyword evidence="9" id="KW-0456">Lyase</keyword>
<comment type="similarity">
    <text evidence="3">Belongs to the TrpC family.</text>
</comment>
<evidence type="ECO:0000256" key="8">
    <source>
        <dbReference type="ARBA" id="ARBA00023141"/>
    </source>
</evidence>
<dbReference type="InterPro" id="IPR001468">
    <property type="entry name" value="Indole-3-GlycerolPSynthase_CS"/>
</dbReference>
<keyword evidence="12" id="KW-1185">Reference proteome</keyword>
<dbReference type="FunFam" id="3.20.20.70:FF:000024">
    <property type="entry name" value="Indole-3-glycerol phosphate synthase"/>
    <property type="match status" value="1"/>
</dbReference>
<keyword evidence="8" id="KW-0057">Aromatic amino acid biosynthesis</keyword>
<accession>A0AAU9EDX5</accession>
<dbReference type="PROSITE" id="PS00614">
    <property type="entry name" value="IGPS"/>
    <property type="match status" value="1"/>
</dbReference>
<name>A0AAU9EDX5_9FIRM</name>
<dbReference type="NCBIfam" id="NF001377">
    <property type="entry name" value="PRK00278.2-4"/>
    <property type="match status" value="1"/>
</dbReference>
<dbReference type="InterPro" id="IPR013798">
    <property type="entry name" value="Indole-3-glycerol_P_synth_dom"/>
</dbReference>
<dbReference type="GO" id="GO:0004640">
    <property type="term" value="F:phosphoribosylanthranilate isomerase activity"/>
    <property type="evidence" value="ECO:0007669"/>
    <property type="project" value="TreeGrafter"/>
</dbReference>
<sequence length="253" mass="28997">MNILNEIVNKKKQRLLKDKAEYSIEYYKKMIKPRNTSISFKDALKKEKISIIAEIKRASPSLGIIDKNFNHIKKAKEYHNSGVSAISVLTEEDFFLGKIEYISDIRKITNKPILRKDFITSKQEIYQSRVYGADAILLIASILTKEKLNEFIDLCKTLKMDSLVEVHTKEELLLVLETKADIIGINNRNLKTFETDINNTLNLKKYINSNILLVSESGVKTLEDIIKLEKNSVDGVLIGESFMNGSIDLDQYF</sequence>
<comment type="pathway">
    <text evidence="2">Amino-acid biosynthesis; L-tryptophan biosynthesis; L-tryptophan from chorismate: step 4/5.</text>
</comment>
<dbReference type="Proteomes" id="UP001321786">
    <property type="component" value="Chromosome"/>
</dbReference>
<evidence type="ECO:0000256" key="9">
    <source>
        <dbReference type="ARBA" id="ARBA00023239"/>
    </source>
</evidence>
<dbReference type="Pfam" id="PF00218">
    <property type="entry name" value="IGPS"/>
    <property type="match status" value="1"/>
</dbReference>
<evidence type="ECO:0000256" key="6">
    <source>
        <dbReference type="ARBA" id="ARBA00022793"/>
    </source>
</evidence>
<comment type="catalytic activity">
    <reaction evidence="1">
        <text>1-(2-carboxyphenylamino)-1-deoxy-D-ribulose 5-phosphate + H(+) = (1S,2R)-1-C-(indol-3-yl)glycerol 3-phosphate + CO2 + H2O</text>
        <dbReference type="Rhea" id="RHEA:23476"/>
        <dbReference type="ChEBI" id="CHEBI:15377"/>
        <dbReference type="ChEBI" id="CHEBI:15378"/>
        <dbReference type="ChEBI" id="CHEBI:16526"/>
        <dbReference type="ChEBI" id="CHEBI:58613"/>
        <dbReference type="ChEBI" id="CHEBI:58866"/>
        <dbReference type="EC" id="4.1.1.48"/>
    </reaction>
</comment>
<dbReference type="AlphaFoldDB" id="A0AAU9EDX5"/>
<dbReference type="PANTHER" id="PTHR22854">
    <property type="entry name" value="TRYPTOPHAN BIOSYNTHESIS PROTEIN"/>
    <property type="match status" value="1"/>
</dbReference>
<evidence type="ECO:0000256" key="1">
    <source>
        <dbReference type="ARBA" id="ARBA00001633"/>
    </source>
</evidence>
<evidence type="ECO:0000256" key="5">
    <source>
        <dbReference type="ARBA" id="ARBA00022605"/>
    </source>
</evidence>
<gene>
    <name evidence="11" type="primary">trpC</name>
    <name evidence="11" type="ORF">HLPR_11930</name>
</gene>
<dbReference type="EC" id="4.1.1.48" evidence="4"/>
<evidence type="ECO:0000256" key="4">
    <source>
        <dbReference type="ARBA" id="ARBA00012362"/>
    </source>
</evidence>
<proteinExistence type="inferred from homology"/>
<evidence type="ECO:0000313" key="12">
    <source>
        <dbReference type="Proteomes" id="UP001321786"/>
    </source>
</evidence>
<dbReference type="GO" id="GO:0004425">
    <property type="term" value="F:indole-3-glycerol-phosphate synthase activity"/>
    <property type="evidence" value="ECO:0007669"/>
    <property type="project" value="UniProtKB-EC"/>
</dbReference>
<evidence type="ECO:0000256" key="2">
    <source>
        <dbReference type="ARBA" id="ARBA00004696"/>
    </source>
</evidence>
<dbReference type="InterPro" id="IPR011060">
    <property type="entry name" value="RibuloseP-bd_barrel"/>
</dbReference>
<dbReference type="InterPro" id="IPR013785">
    <property type="entry name" value="Aldolase_TIM"/>
</dbReference>
<dbReference type="Gene3D" id="3.20.20.70">
    <property type="entry name" value="Aldolase class I"/>
    <property type="match status" value="1"/>
</dbReference>
<evidence type="ECO:0000256" key="3">
    <source>
        <dbReference type="ARBA" id="ARBA00008737"/>
    </source>
</evidence>
<dbReference type="SUPFAM" id="SSF51366">
    <property type="entry name" value="Ribulose-phoshate binding barrel"/>
    <property type="match status" value="1"/>
</dbReference>
<organism evidence="11 12">
    <name type="scientific">Helicovermis profundi</name>
    <dbReference type="NCBI Taxonomy" id="3065157"/>
    <lineage>
        <taxon>Bacteria</taxon>
        <taxon>Bacillati</taxon>
        <taxon>Bacillota</taxon>
        <taxon>Clostridia</taxon>
        <taxon>Helicovermis</taxon>
    </lineage>
</organism>
<dbReference type="EMBL" id="AP028654">
    <property type="protein sequence ID" value="BEP28862.1"/>
    <property type="molecule type" value="Genomic_DNA"/>
</dbReference>
<feature type="domain" description="Indole-3-glycerol phosphate synthase" evidence="10">
    <location>
        <begin position="4"/>
        <end position="245"/>
    </location>
</feature>
<keyword evidence="5" id="KW-0028">Amino-acid biosynthesis</keyword>
<dbReference type="CDD" id="cd00331">
    <property type="entry name" value="IGPS"/>
    <property type="match status" value="1"/>
</dbReference>
<dbReference type="KEGG" id="hprf:HLPR_11930"/>
<evidence type="ECO:0000313" key="11">
    <source>
        <dbReference type="EMBL" id="BEP28862.1"/>
    </source>
</evidence>
<protein>
    <recommendedName>
        <fullName evidence="4">indole-3-glycerol-phosphate synthase</fullName>
        <ecNumber evidence="4">4.1.1.48</ecNumber>
    </recommendedName>
</protein>
<keyword evidence="7" id="KW-0822">Tryptophan biosynthesis</keyword>
<evidence type="ECO:0000256" key="7">
    <source>
        <dbReference type="ARBA" id="ARBA00022822"/>
    </source>
</evidence>
<reference evidence="11 12" key="1">
    <citation type="submission" date="2023-08" db="EMBL/GenBank/DDBJ databases">
        <title>Helicovermis profunda gen. nov., sp. nov., a novel mesophilic, fermentative bacterium within the Bacillota from a deep-sea hydrothermal vent chimney.</title>
        <authorList>
            <person name="Miyazaki U."/>
            <person name="Mizutani D."/>
            <person name="Hashimoto Y."/>
            <person name="Tame A."/>
            <person name="Sawayama S."/>
            <person name="Miyazaki J."/>
            <person name="Takai K."/>
            <person name="Nakagawa S."/>
        </authorList>
    </citation>
    <scope>NUCLEOTIDE SEQUENCE [LARGE SCALE GENOMIC DNA]</scope>
    <source>
        <strain evidence="11 12">S502</strain>
    </source>
</reference>